<dbReference type="PANTHER" id="PTHR33745:SF3">
    <property type="entry name" value="RSBT CO-ANTAGONIST PROTEIN RSBRC"/>
    <property type="match status" value="1"/>
</dbReference>
<dbReference type="InterPro" id="IPR002645">
    <property type="entry name" value="STAS_dom"/>
</dbReference>
<name>A0ABY7GW29_9BACT</name>
<dbReference type="SUPFAM" id="SSF55785">
    <property type="entry name" value="PYP-like sensor domain (PAS domain)"/>
    <property type="match status" value="1"/>
</dbReference>
<evidence type="ECO:0000313" key="4">
    <source>
        <dbReference type="EMBL" id="WAS91178.1"/>
    </source>
</evidence>
<evidence type="ECO:0000256" key="1">
    <source>
        <dbReference type="ARBA" id="ARBA00022553"/>
    </source>
</evidence>
<dbReference type="InterPro" id="IPR000014">
    <property type="entry name" value="PAS"/>
</dbReference>
<dbReference type="InterPro" id="IPR035965">
    <property type="entry name" value="PAS-like_dom_sf"/>
</dbReference>
<dbReference type="Proteomes" id="UP001164459">
    <property type="component" value="Chromosome"/>
</dbReference>
<dbReference type="NCBIfam" id="TIGR00229">
    <property type="entry name" value="sensory_box"/>
    <property type="match status" value="1"/>
</dbReference>
<evidence type="ECO:0000313" key="5">
    <source>
        <dbReference type="Proteomes" id="UP001164459"/>
    </source>
</evidence>
<evidence type="ECO:0000259" key="3">
    <source>
        <dbReference type="PROSITE" id="PS50801"/>
    </source>
</evidence>
<dbReference type="InterPro" id="IPR051932">
    <property type="entry name" value="Bact_StressResp_Reg"/>
</dbReference>
<dbReference type="Gene3D" id="3.30.750.24">
    <property type="entry name" value="STAS domain"/>
    <property type="match status" value="1"/>
</dbReference>
<evidence type="ECO:0000256" key="2">
    <source>
        <dbReference type="SAM" id="Coils"/>
    </source>
</evidence>
<feature type="coiled-coil region" evidence="2">
    <location>
        <begin position="2"/>
        <end position="36"/>
    </location>
</feature>
<dbReference type="PROSITE" id="PS50801">
    <property type="entry name" value="STAS"/>
    <property type="match status" value="1"/>
</dbReference>
<sequence length="302" mass="32742">MTGAAEERIDALSKRVAELEEQVAAQERIIADLRAKESLDEERQQMLAAVENCVDFIGICTLDGRTIYLNAAGRRLIGFDVDADMRGFDVTKVLTPEATDYFLKSIVPALHETGRWEGELEFKHLKTGEAFPTQYNAFIVRDQRTGQPLGIGAVTRDLRAARRAEEERRRLQDEVIQAQAAMLADLSTPLIPISDDVVVMPLVGSVDATRAGQVMESLLAGISGRNAKVAILDITGVPKVDAAVAEALVRAARAVRLLGSQVVLTGIRPEVAQALIGLGVDLGNIETRGTLQSGIAFAMRRL</sequence>
<protein>
    <submittedName>
        <fullName evidence="4">STAS domain-containing protein</fullName>
    </submittedName>
</protein>
<organism evidence="4 5">
    <name type="scientific">Nannocystis punicea</name>
    <dbReference type="NCBI Taxonomy" id="2995304"/>
    <lineage>
        <taxon>Bacteria</taxon>
        <taxon>Pseudomonadati</taxon>
        <taxon>Myxococcota</taxon>
        <taxon>Polyangia</taxon>
        <taxon>Nannocystales</taxon>
        <taxon>Nannocystaceae</taxon>
        <taxon>Nannocystis</taxon>
    </lineage>
</organism>
<dbReference type="RefSeq" id="WP_269033542.1">
    <property type="nucleotide sequence ID" value="NZ_CP114040.1"/>
</dbReference>
<proteinExistence type="predicted"/>
<keyword evidence="5" id="KW-1185">Reference proteome</keyword>
<dbReference type="CDD" id="cd07041">
    <property type="entry name" value="STAS_RsbR_RsbS_like"/>
    <property type="match status" value="1"/>
</dbReference>
<dbReference type="SMART" id="SM00091">
    <property type="entry name" value="PAS"/>
    <property type="match status" value="1"/>
</dbReference>
<accession>A0ABY7GW29</accession>
<dbReference type="SUPFAM" id="SSF52091">
    <property type="entry name" value="SpoIIaa-like"/>
    <property type="match status" value="1"/>
</dbReference>
<feature type="domain" description="STAS" evidence="3">
    <location>
        <begin position="187"/>
        <end position="298"/>
    </location>
</feature>
<gene>
    <name evidence="4" type="ORF">O0S08_33745</name>
</gene>
<feature type="coiled-coil region" evidence="2">
    <location>
        <begin position="154"/>
        <end position="181"/>
    </location>
</feature>
<dbReference type="InterPro" id="IPR036513">
    <property type="entry name" value="STAS_dom_sf"/>
</dbReference>
<dbReference type="EMBL" id="CP114040">
    <property type="protein sequence ID" value="WAS91178.1"/>
    <property type="molecule type" value="Genomic_DNA"/>
</dbReference>
<dbReference type="Pfam" id="PF01740">
    <property type="entry name" value="STAS"/>
    <property type="match status" value="1"/>
</dbReference>
<keyword evidence="1" id="KW-0597">Phosphoprotein</keyword>
<reference evidence="4" key="1">
    <citation type="submission" date="2022-11" db="EMBL/GenBank/DDBJ databases">
        <title>Minimal conservation of predation-associated metabolite biosynthetic gene clusters underscores biosynthetic potential of Myxococcota including descriptions for ten novel species: Archangium lansinium sp. nov., Myxococcus landrumus sp. nov., Nannocystis bai.</title>
        <authorList>
            <person name="Ahearne A."/>
            <person name="Stevens C."/>
            <person name="Dowd S."/>
        </authorList>
    </citation>
    <scope>NUCLEOTIDE SEQUENCE</scope>
    <source>
        <strain evidence="4">Fl3</strain>
    </source>
</reference>
<dbReference type="PANTHER" id="PTHR33745">
    <property type="entry name" value="RSBT ANTAGONIST PROTEIN RSBS-RELATED"/>
    <property type="match status" value="1"/>
</dbReference>
<keyword evidence="2" id="KW-0175">Coiled coil</keyword>
<dbReference type="Gene3D" id="3.30.450.20">
    <property type="entry name" value="PAS domain"/>
    <property type="match status" value="1"/>
</dbReference>
<dbReference type="CDD" id="cd00130">
    <property type="entry name" value="PAS"/>
    <property type="match status" value="1"/>
</dbReference>